<keyword evidence="2" id="KW-1185">Reference proteome</keyword>
<evidence type="ECO:0000313" key="2">
    <source>
        <dbReference type="Proteomes" id="UP001140234"/>
    </source>
</evidence>
<dbReference type="Proteomes" id="UP001140234">
    <property type="component" value="Unassembled WGS sequence"/>
</dbReference>
<sequence length="189" mass="19368">AILPHAVAMFHAGLSDPSGAVQAACHSALVAIDPIVHARLPAQLREPDSEEGIEAELQVPRMLRTEGSAASISAVLSAMHVDGPQAADDGYGGPAAEIPAAEGVKRPKYESTDPAPAPRQVEPPAAMPAAPPSGRDAQQDRPAISKPAAAPAPRPAARELTPAMAGDGSDSDGEEIPDIVMEDSDEDEE</sequence>
<reference evidence="1" key="1">
    <citation type="submission" date="2022-07" db="EMBL/GenBank/DDBJ databases">
        <title>Phylogenomic reconstructions and comparative analyses of Kickxellomycotina fungi.</title>
        <authorList>
            <person name="Reynolds N.K."/>
            <person name="Stajich J.E."/>
            <person name="Barry K."/>
            <person name="Grigoriev I.V."/>
            <person name="Crous P."/>
            <person name="Smith M.E."/>
        </authorList>
    </citation>
    <scope>NUCLEOTIDE SEQUENCE</scope>
    <source>
        <strain evidence="1">CBS 109366</strain>
    </source>
</reference>
<organism evidence="1 2">
    <name type="scientific">Coemansia nantahalensis</name>
    <dbReference type="NCBI Taxonomy" id="2789366"/>
    <lineage>
        <taxon>Eukaryota</taxon>
        <taxon>Fungi</taxon>
        <taxon>Fungi incertae sedis</taxon>
        <taxon>Zoopagomycota</taxon>
        <taxon>Kickxellomycotina</taxon>
        <taxon>Kickxellomycetes</taxon>
        <taxon>Kickxellales</taxon>
        <taxon>Kickxellaceae</taxon>
        <taxon>Coemansia</taxon>
    </lineage>
</organism>
<feature type="non-terminal residue" evidence="1">
    <location>
        <position position="1"/>
    </location>
</feature>
<name>A0ACC1JIJ6_9FUNG</name>
<accession>A0ACC1JIJ6</accession>
<protein>
    <submittedName>
        <fullName evidence="1">Uncharacterized protein</fullName>
    </submittedName>
</protein>
<gene>
    <name evidence="1" type="ORF">IWQ57_006828</name>
</gene>
<proteinExistence type="predicted"/>
<comment type="caution">
    <text evidence="1">The sequence shown here is derived from an EMBL/GenBank/DDBJ whole genome shotgun (WGS) entry which is preliminary data.</text>
</comment>
<dbReference type="EMBL" id="JANBUJ010004106">
    <property type="protein sequence ID" value="KAJ2758457.1"/>
    <property type="molecule type" value="Genomic_DNA"/>
</dbReference>
<evidence type="ECO:0000313" key="1">
    <source>
        <dbReference type="EMBL" id="KAJ2758457.1"/>
    </source>
</evidence>